<proteinExistence type="inferred from homology"/>
<dbReference type="InterPro" id="IPR015414">
    <property type="entry name" value="TMEM64"/>
</dbReference>
<dbReference type="InterPro" id="IPR032816">
    <property type="entry name" value="VTT_dom"/>
</dbReference>
<name>A0ABU0HG19_9HYPH</name>
<evidence type="ECO:0000259" key="7">
    <source>
        <dbReference type="Pfam" id="PF09335"/>
    </source>
</evidence>
<evidence type="ECO:0000313" key="8">
    <source>
        <dbReference type="EMBL" id="MDQ0441256.1"/>
    </source>
</evidence>
<keyword evidence="3 6" id="KW-0812">Transmembrane</keyword>
<evidence type="ECO:0000313" key="9">
    <source>
        <dbReference type="Proteomes" id="UP001236369"/>
    </source>
</evidence>
<keyword evidence="2 6" id="KW-1003">Cell membrane</keyword>
<protein>
    <recommendedName>
        <fullName evidence="6">TVP38/TMEM64 family membrane protein</fullName>
    </recommendedName>
</protein>
<feature type="transmembrane region" description="Helical" evidence="6">
    <location>
        <begin position="58"/>
        <end position="82"/>
    </location>
</feature>
<feature type="transmembrane region" description="Helical" evidence="6">
    <location>
        <begin position="142"/>
        <end position="159"/>
    </location>
</feature>
<accession>A0ABU0HG19</accession>
<evidence type="ECO:0000256" key="3">
    <source>
        <dbReference type="ARBA" id="ARBA00022692"/>
    </source>
</evidence>
<feature type="transmembrane region" description="Helical" evidence="6">
    <location>
        <begin position="89"/>
        <end position="114"/>
    </location>
</feature>
<comment type="caution">
    <text evidence="8">The sequence shown here is derived from an EMBL/GenBank/DDBJ whole genome shotgun (WGS) entry which is preliminary data.</text>
</comment>
<comment type="subcellular location">
    <subcellularLocation>
        <location evidence="1 6">Cell membrane</location>
        <topology evidence="1 6">Multi-pass membrane protein</topology>
    </subcellularLocation>
</comment>
<dbReference type="Pfam" id="PF09335">
    <property type="entry name" value="VTT_dom"/>
    <property type="match status" value="1"/>
</dbReference>
<keyword evidence="9" id="KW-1185">Reference proteome</keyword>
<dbReference type="PANTHER" id="PTHR12677">
    <property type="entry name" value="GOLGI APPARATUS MEMBRANE PROTEIN TVP38-RELATED"/>
    <property type="match status" value="1"/>
</dbReference>
<evidence type="ECO:0000256" key="1">
    <source>
        <dbReference type="ARBA" id="ARBA00004651"/>
    </source>
</evidence>
<dbReference type="Proteomes" id="UP001236369">
    <property type="component" value="Unassembled WGS sequence"/>
</dbReference>
<keyword evidence="5 6" id="KW-0472">Membrane</keyword>
<dbReference type="PANTHER" id="PTHR12677:SF59">
    <property type="entry name" value="GOLGI APPARATUS MEMBRANE PROTEIN TVP38-RELATED"/>
    <property type="match status" value="1"/>
</dbReference>
<evidence type="ECO:0000256" key="4">
    <source>
        <dbReference type="ARBA" id="ARBA00022989"/>
    </source>
</evidence>
<feature type="transmembrane region" description="Helical" evidence="6">
    <location>
        <begin position="232"/>
        <end position="250"/>
    </location>
</feature>
<dbReference type="RefSeq" id="WP_238247023.1">
    <property type="nucleotide sequence ID" value="NZ_BPQX01000001.1"/>
</dbReference>
<organism evidence="8 9">
    <name type="scientific">Methylobacterium persicinum</name>
    <dbReference type="NCBI Taxonomy" id="374426"/>
    <lineage>
        <taxon>Bacteria</taxon>
        <taxon>Pseudomonadati</taxon>
        <taxon>Pseudomonadota</taxon>
        <taxon>Alphaproteobacteria</taxon>
        <taxon>Hyphomicrobiales</taxon>
        <taxon>Methylobacteriaceae</taxon>
        <taxon>Methylobacterium</taxon>
    </lineage>
</organism>
<dbReference type="EMBL" id="JAUSVV010000001">
    <property type="protein sequence ID" value="MDQ0441256.1"/>
    <property type="molecule type" value="Genomic_DNA"/>
</dbReference>
<evidence type="ECO:0000256" key="6">
    <source>
        <dbReference type="RuleBase" id="RU366058"/>
    </source>
</evidence>
<gene>
    <name evidence="8" type="ORF">QO016_000733</name>
</gene>
<sequence length="267" mass="27555">MSAPPAPGRRGPIARWLPLVFLVGLPLVALASGASHLLSLDSLLASRAWLKAFVAADYVRAMAAAYLVYLGAVVVSVPATLILTMICGFLFGIVPGALLAVCAATTGGSLVFSIGRGPGRELLQRFGGPRLERFAAAFRRDAFGYIATFRVLPLFPFWMTNLAPAACGVRLRTFAAATFLGLLPGAFVYATTGAGIDEVVAAHEAARATCLAGGGLACDDALTPAALVTPKMVLGLSLLGAFGLFGLVLARRLRARGEARPGRGGDG</sequence>
<feature type="domain" description="VTT" evidence="7">
    <location>
        <begin position="80"/>
        <end position="194"/>
    </location>
</feature>
<keyword evidence="4 6" id="KW-1133">Transmembrane helix</keyword>
<evidence type="ECO:0000256" key="5">
    <source>
        <dbReference type="ARBA" id="ARBA00023136"/>
    </source>
</evidence>
<comment type="similarity">
    <text evidence="6">Belongs to the TVP38/TMEM64 family.</text>
</comment>
<feature type="transmembrane region" description="Helical" evidence="6">
    <location>
        <begin position="16"/>
        <end position="38"/>
    </location>
</feature>
<feature type="transmembrane region" description="Helical" evidence="6">
    <location>
        <begin position="171"/>
        <end position="190"/>
    </location>
</feature>
<reference evidence="8 9" key="1">
    <citation type="submission" date="2023-07" db="EMBL/GenBank/DDBJ databases">
        <title>Genomic Encyclopedia of Type Strains, Phase IV (KMG-IV): sequencing the most valuable type-strain genomes for metagenomic binning, comparative biology and taxonomic classification.</title>
        <authorList>
            <person name="Goeker M."/>
        </authorList>
    </citation>
    <scope>NUCLEOTIDE SEQUENCE [LARGE SCALE GENOMIC DNA]</scope>
    <source>
        <strain evidence="8 9">DSM 19562</strain>
    </source>
</reference>
<evidence type="ECO:0000256" key="2">
    <source>
        <dbReference type="ARBA" id="ARBA00022475"/>
    </source>
</evidence>